<comment type="caution">
    <text evidence="2">The sequence shown here is derived from an EMBL/GenBank/DDBJ whole genome shotgun (WGS) entry which is preliminary data.</text>
</comment>
<feature type="transmembrane region" description="Helical" evidence="1">
    <location>
        <begin position="30"/>
        <end position="52"/>
    </location>
</feature>
<protein>
    <submittedName>
        <fullName evidence="2">Uncharacterized protein</fullName>
    </submittedName>
</protein>
<organism evidence="2 3">
    <name type="scientific">Ranitomeya imitator</name>
    <name type="common">mimic poison frog</name>
    <dbReference type="NCBI Taxonomy" id="111125"/>
    <lineage>
        <taxon>Eukaryota</taxon>
        <taxon>Metazoa</taxon>
        <taxon>Chordata</taxon>
        <taxon>Craniata</taxon>
        <taxon>Vertebrata</taxon>
        <taxon>Euteleostomi</taxon>
        <taxon>Amphibia</taxon>
        <taxon>Batrachia</taxon>
        <taxon>Anura</taxon>
        <taxon>Neobatrachia</taxon>
        <taxon>Hyloidea</taxon>
        <taxon>Dendrobatidae</taxon>
        <taxon>Dendrobatinae</taxon>
        <taxon>Ranitomeya</taxon>
    </lineage>
</organism>
<proteinExistence type="predicted"/>
<reference evidence="2" key="1">
    <citation type="submission" date="2023-07" db="EMBL/GenBank/DDBJ databases">
        <authorList>
            <person name="Stuckert A."/>
        </authorList>
    </citation>
    <scope>NUCLEOTIDE SEQUENCE</scope>
</reference>
<evidence type="ECO:0000313" key="3">
    <source>
        <dbReference type="Proteomes" id="UP001176940"/>
    </source>
</evidence>
<name>A0ABN9MN02_9NEOB</name>
<keyword evidence="1" id="KW-0812">Transmembrane</keyword>
<feature type="transmembrane region" description="Helical" evidence="1">
    <location>
        <begin position="58"/>
        <end position="79"/>
    </location>
</feature>
<keyword evidence="3" id="KW-1185">Reference proteome</keyword>
<dbReference type="EMBL" id="CAUEEQ010078994">
    <property type="protein sequence ID" value="CAJ0968159.1"/>
    <property type="molecule type" value="Genomic_DNA"/>
</dbReference>
<evidence type="ECO:0000256" key="1">
    <source>
        <dbReference type="SAM" id="Phobius"/>
    </source>
</evidence>
<keyword evidence="1" id="KW-1133">Transmembrane helix</keyword>
<dbReference type="Proteomes" id="UP001176940">
    <property type="component" value="Unassembled WGS sequence"/>
</dbReference>
<evidence type="ECO:0000313" key="2">
    <source>
        <dbReference type="EMBL" id="CAJ0968159.1"/>
    </source>
</evidence>
<accession>A0ABN9MN02</accession>
<sequence length="207" mass="22878">MTRKESGGHLGSGDSFRVTGATRSHCVAPVYFCSAVFLLIFLCLLLLFNLPINPPEAITLSILGVLIIFQPSPCSYWVFFFSGFTLSLLGSTLSPAQGPQSVRGGLHITDIQPRYEEIPEHKPPWITTFFLRVCSSAPSLGRRLLVFATIILGRHGQFALKHVSMEFKVELDFGILNPEHCQQGCLRPAGPKAHPEFPLQVEISAYH</sequence>
<keyword evidence="1" id="KW-0472">Membrane</keyword>
<gene>
    <name evidence="2" type="ORF">RIMI_LOCUS22854597</name>
</gene>